<dbReference type="Gene3D" id="1.10.220.30">
    <property type="match status" value="3"/>
</dbReference>
<sequence length="362" mass="38634">MTTEVATRALTGIQKAALVLMTMSTDKAAIVMRQFSEQEAEEISAEIVRLRGADDRVAELAIREFQAQSAAPTVAPTRGGMDFASGLLEASFGAEKAAAVIERLDASMGVGAFDFLAEADAAKVTALLIDELPETVAFVLAHLKADVASAVLLEFEGVRRLDVAQSIATMGVATPEAAGIIAATLKARSKTVKVVAKDAVEENHLGGVQPLVDMMNHADPATERELMAALQERDPDLAAQVRALMLSFEDLPLLQDRDVQQVLRGIDIGQIALALKGAPEEISAVIRSNMSERNRQTLTEEAAELGRVPKSQVEEARNLLVKAIRELSATQGLELKTVAVEGAEPVEGEAEAEPVDEEEYVD</sequence>
<dbReference type="PANTHER" id="PTHR30534:SF0">
    <property type="entry name" value="FLAGELLAR MOTOR SWITCH PROTEIN FLIG"/>
    <property type="match status" value="1"/>
</dbReference>
<evidence type="ECO:0000256" key="10">
    <source>
        <dbReference type="SAM" id="MobiDB-lite"/>
    </source>
</evidence>
<evidence type="ECO:0000256" key="2">
    <source>
        <dbReference type="ARBA" id="ARBA00004413"/>
    </source>
</evidence>
<evidence type="ECO:0000256" key="6">
    <source>
        <dbReference type="ARBA" id="ARBA00022500"/>
    </source>
</evidence>
<evidence type="ECO:0000256" key="1">
    <source>
        <dbReference type="ARBA" id="ARBA00004117"/>
    </source>
</evidence>
<dbReference type="Proteomes" id="UP000309133">
    <property type="component" value="Unassembled WGS sequence"/>
</dbReference>
<feature type="region of interest" description="Disordered" evidence="10">
    <location>
        <begin position="340"/>
        <end position="362"/>
    </location>
</feature>
<name>A0A4S4FIK3_9MICO</name>
<dbReference type="GO" id="GO:0003774">
    <property type="term" value="F:cytoskeletal motor activity"/>
    <property type="evidence" value="ECO:0007669"/>
    <property type="project" value="InterPro"/>
</dbReference>
<evidence type="ECO:0000259" key="11">
    <source>
        <dbReference type="Pfam" id="PF01706"/>
    </source>
</evidence>
<dbReference type="OrthoDB" id="9780302at2"/>
<dbReference type="InterPro" id="IPR028263">
    <property type="entry name" value="FliG_N"/>
</dbReference>
<dbReference type="GO" id="GO:0006935">
    <property type="term" value="P:chemotaxis"/>
    <property type="evidence" value="ECO:0007669"/>
    <property type="project" value="UniProtKB-KW"/>
</dbReference>
<comment type="caution">
    <text evidence="14">The sequence shown here is derived from an EMBL/GenBank/DDBJ whole genome shotgun (WGS) entry which is preliminary data.</text>
</comment>
<keyword evidence="14" id="KW-0282">Flagellum</keyword>
<dbReference type="GO" id="GO:0005886">
    <property type="term" value="C:plasma membrane"/>
    <property type="evidence" value="ECO:0007669"/>
    <property type="project" value="UniProtKB-SubCell"/>
</dbReference>
<dbReference type="Pfam" id="PF14841">
    <property type="entry name" value="FliG_M"/>
    <property type="match status" value="1"/>
</dbReference>
<dbReference type="GO" id="GO:0009425">
    <property type="term" value="C:bacterial-type flagellum basal body"/>
    <property type="evidence" value="ECO:0007669"/>
    <property type="project" value="UniProtKB-SubCell"/>
</dbReference>
<evidence type="ECO:0000256" key="9">
    <source>
        <dbReference type="ARBA" id="ARBA00023143"/>
    </source>
</evidence>
<evidence type="ECO:0000313" key="14">
    <source>
        <dbReference type="EMBL" id="THG29672.1"/>
    </source>
</evidence>
<dbReference type="InterPro" id="IPR032779">
    <property type="entry name" value="FliG_M"/>
</dbReference>
<dbReference type="GO" id="GO:0071973">
    <property type="term" value="P:bacterial-type flagellum-dependent cell motility"/>
    <property type="evidence" value="ECO:0007669"/>
    <property type="project" value="InterPro"/>
</dbReference>
<feature type="domain" description="Flagellar motor switch protein FliG C-terminal" evidence="11">
    <location>
        <begin position="229"/>
        <end position="333"/>
    </location>
</feature>
<dbReference type="PANTHER" id="PTHR30534">
    <property type="entry name" value="FLAGELLAR MOTOR SWITCH PROTEIN FLIG"/>
    <property type="match status" value="1"/>
</dbReference>
<keyword evidence="5" id="KW-1003">Cell membrane</keyword>
<comment type="similarity">
    <text evidence="3">Belongs to the FliG family.</text>
</comment>
<organism evidence="14 15">
    <name type="scientific">Naasia lichenicola</name>
    <dbReference type="NCBI Taxonomy" id="2565933"/>
    <lineage>
        <taxon>Bacteria</taxon>
        <taxon>Bacillati</taxon>
        <taxon>Actinomycetota</taxon>
        <taxon>Actinomycetes</taxon>
        <taxon>Micrococcales</taxon>
        <taxon>Microbacteriaceae</taxon>
        <taxon>Naasia</taxon>
    </lineage>
</organism>
<evidence type="ECO:0000256" key="7">
    <source>
        <dbReference type="ARBA" id="ARBA00022779"/>
    </source>
</evidence>
<proteinExistence type="inferred from homology"/>
<keyword evidence="7" id="KW-0283">Flagellar rotation</keyword>
<dbReference type="Pfam" id="PF01706">
    <property type="entry name" value="FliG_C"/>
    <property type="match status" value="1"/>
</dbReference>
<keyword evidence="8" id="KW-0472">Membrane</keyword>
<dbReference type="AlphaFoldDB" id="A0A4S4FIK3"/>
<accession>A0A4S4FIK3</accession>
<dbReference type="EMBL" id="SSSM01000005">
    <property type="protein sequence ID" value="THG29672.1"/>
    <property type="molecule type" value="Genomic_DNA"/>
</dbReference>
<keyword evidence="6" id="KW-0145">Chemotaxis</keyword>
<dbReference type="SUPFAM" id="SSF48029">
    <property type="entry name" value="FliG"/>
    <property type="match status" value="2"/>
</dbReference>
<evidence type="ECO:0000259" key="13">
    <source>
        <dbReference type="Pfam" id="PF14842"/>
    </source>
</evidence>
<evidence type="ECO:0000256" key="4">
    <source>
        <dbReference type="ARBA" id="ARBA00021870"/>
    </source>
</evidence>
<keyword evidence="15" id="KW-1185">Reference proteome</keyword>
<keyword evidence="14" id="KW-0969">Cilium</keyword>
<dbReference type="InterPro" id="IPR011002">
    <property type="entry name" value="FliG_a-hlx"/>
</dbReference>
<reference evidence="14 15" key="1">
    <citation type="submission" date="2019-04" db="EMBL/GenBank/DDBJ databases">
        <authorList>
            <person name="Jiang L."/>
        </authorList>
    </citation>
    <scope>NUCLEOTIDE SEQUENCE [LARGE SCALE GENOMIC DNA]</scope>
    <source>
        <strain evidence="14 15">YIM 131853</strain>
    </source>
</reference>
<feature type="compositionally biased region" description="Acidic residues" evidence="10">
    <location>
        <begin position="344"/>
        <end position="362"/>
    </location>
</feature>
<dbReference type="RefSeq" id="WP_136428001.1">
    <property type="nucleotide sequence ID" value="NZ_SSSM01000005.1"/>
</dbReference>
<dbReference type="PRINTS" id="PR00954">
    <property type="entry name" value="FLGMOTORFLIG"/>
</dbReference>
<comment type="subcellular location">
    <subcellularLocation>
        <location evidence="1">Bacterial flagellum basal body</location>
    </subcellularLocation>
    <subcellularLocation>
        <location evidence="2">Cell membrane</location>
        <topology evidence="2">Peripheral membrane protein</topology>
        <orientation evidence="2">Cytoplasmic side</orientation>
    </subcellularLocation>
</comment>
<feature type="domain" description="Flagellar motor switch protein FliG N-terminal" evidence="13">
    <location>
        <begin position="10"/>
        <end position="110"/>
    </location>
</feature>
<protein>
    <recommendedName>
        <fullName evidence="4">Flagellar motor switch protein FliG</fullName>
    </recommendedName>
</protein>
<evidence type="ECO:0000256" key="5">
    <source>
        <dbReference type="ARBA" id="ARBA00022475"/>
    </source>
</evidence>
<dbReference type="Pfam" id="PF14842">
    <property type="entry name" value="FliG_N"/>
    <property type="match status" value="1"/>
</dbReference>
<evidence type="ECO:0000256" key="8">
    <source>
        <dbReference type="ARBA" id="ARBA00023136"/>
    </source>
</evidence>
<keyword evidence="9" id="KW-0975">Bacterial flagellum</keyword>
<evidence type="ECO:0000313" key="15">
    <source>
        <dbReference type="Proteomes" id="UP000309133"/>
    </source>
</evidence>
<evidence type="ECO:0000256" key="3">
    <source>
        <dbReference type="ARBA" id="ARBA00010299"/>
    </source>
</evidence>
<dbReference type="InterPro" id="IPR000090">
    <property type="entry name" value="Flg_Motor_Flig"/>
</dbReference>
<dbReference type="InterPro" id="IPR023087">
    <property type="entry name" value="Flg_Motor_Flig_C"/>
</dbReference>
<gene>
    <name evidence="14" type="ORF">E6C64_13465</name>
</gene>
<keyword evidence="14" id="KW-0966">Cell projection</keyword>
<feature type="domain" description="Flagellar motor switch protein FliG middle" evidence="12">
    <location>
        <begin position="123"/>
        <end position="192"/>
    </location>
</feature>
<evidence type="ECO:0000259" key="12">
    <source>
        <dbReference type="Pfam" id="PF14841"/>
    </source>
</evidence>